<name>A0A430HSL8_9BURK</name>
<dbReference type="RefSeq" id="WP_126072925.1">
    <property type="nucleotide sequence ID" value="NZ_CP051166.1"/>
</dbReference>
<evidence type="ECO:0000313" key="1">
    <source>
        <dbReference type="EMBL" id="RSZ60516.1"/>
    </source>
</evidence>
<evidence type="ECO:0000313" key="2">
    <source>
        <dbReference type="Proteomes" id="UP000278085"/>
    </source>
</evidence>
<keyword evidence="2" id="KW-1185">Reference proteome</keyword>
<accession>A0A430HSL8</accession>
<gene>
    <name evidence="1" type="ORF">EJB06_05235</name>
</gene>
<dbReference type="AlphaFoldDB" id="A0A430HSL8"/>
<dbReference type="EMBL" id="RXLQ01000002">
    <property type="protein sequence ID" value="RSZ60516.1"/>
    <property type="molecule type" value="Genomic_DNA"/>
</dbReference>
<sequence length="390" mass="41136">MTVNIFDLPDPLVAHVVQVTAYGQNTQTANVLLEMAKPALPPANATLSQEQLTLIMSMIDTHFDSATNIATQWEVGNALLSSSAVKDLVQDTVLAFSRFARHMDQEYGTLIACAYNKDEAGVLNELTRFKGLLEEILAGVKGAATSVSDYESALGAALAAFNKDFDRVLAEVGTVSTVIGSLQAKVASLQDNIAENNAAVLDTFIDTAGTEIEQGVTLAGAAAEENVGGVVSAGVQMGVAYVKGLVKVIELNDKTLQDLLDIRTLGTQIGQDEVILVTLLNIGTMLSSLGATQGLQLNVVGDVIGYFTQLDQDIDTLLKQHTGNLAAQIDTSNYSPATVGAENPAFPPWNVLAPVDRAARVFDKVMSLQATTFDDSTEFAALGSNAAGNR</sequence>
<proteinExistence type="predicted"/>
<protein>
    <submittedName>
        <fullName evidence="1">Uncharacterized protein</fullName>
    </submittedName>
</protein>
<reference evidence="1 2" key="1">
    <citation type="submission" date="2018-12" db="EMBL/GenBank/DDBJ databases">
        <authorList>
            <person name="Yang E."/>
        </authorList>
    </citation>
    <scope>NUCLEOTIDE SEQUENCE [LARGE SCALE GENOMIC DNA]</scope>
    <source>
        <strain evidence="1 2">SOD</strain>
    </source>
</reference>
<dbReference type="Gene3D" id="1.20.1170.10">
    <property type="match status" value="1"/>
</dbReference>
<dbReference type="OrthoDB" id="9819380at2"/>
<dbReference type="SUPFAM" id="SSF58100">
    <property type="entry name" value="Bacterial hemolysins"/>
    <property type="match status" value="1"/>
</dbReference>
<dbReference type="Proteomes" id="UP000278085">
    <property type="component" value="Unassembled WGS sequence"/>
</dbReference>
<comment type="caution">
    <text evidence="1">The sequence shown here is derived from an EMBL/GenBank/DDBJ whole genome shotgun (WGS) entry which is preliminary data.</text>
</comment>
<organism evidence="1 2">
    <name type="scientific">Massilia atriviolacea</name>
    <dbReference type="NCBI Taxonomy" id="2495579"/>
    <lineage>
        <taxon>Bacteria</taxon>
        <taxon>Pseudomonadati</taxon>
        <taxon>Pseudomonadota</taxon>
        <taxon>Betaproteobacteria</taxon>
        <taxon>Burkholderiales</taxon>
        <taxon>Oxalobacteraceae</taxon>
        <taxon>Telluria group</taxon>
        <taxon>Massilia</taxon>
    </lineage>
</organism>